<gene>
    <name evidence="1" type="ORF">ANCDUO_17527</name>
</gene>
<dbReference type="Proteomes" id="UP000054047">
    <property type="component" value="Unassembled WGS sequence"/>
</dbReference>
<evidence type="ECO:0000313" key="2">
    <source>
        <dbReference type="Proteomes" id="UP000054047"/>
    </source>
</evidence>
<protein>
    <submittedName>
        <fullName evidence="1">Uncharacterized protein</fullName>
    </submittedName>
</protein>
<sequence length="71" mass="7898">MDAFIAPCSAVKVLLTEETKGNERRLNGSHLAPIEDKAYQFFGATVKSNKKHDKLIVSRALIQSQKGLWPT</sequence>
<reference evidence="1 2" key="1">
    <citation type="submission" date="2013-12" db="EMBL/GenBank/DDBJ databases">
        <title>Draft genome of the parsitic nematode Ancylostoma duodenale.</title>
        <authorList>
            <person name="Mitreva M."/>
        </authorList>
    </citation>
    <scope>NUCLEOTIDE SEQUENCE [LARGE SCALE GENOMIC DNA]</scope>
    <source>
        <strain evidence="1 2">Zhejiang</strain>
    </source>
</reference>
<dbReference type="AlphaFoldDB" id="A0A0C2CRD2"/>
<dbReference type="EMBL" id="KN743813">
    <property type="protein sequence ID" value="KIH52372.1"/>
    <property type="molecule type" value="Genomic_DNA"/>
</dbReference>
<keyword evidence="2" id="KW-1185">Reference proteome</keyword>
<organism evidence="1 2">
    <name type="scientific">Ancylostoma duodenale</name>
    <dbReference type="NCBI Taxonomy" id="51022"/>
    <lineage>
        <taxon>Eukaryota</taxon>
        <taxon>Metazoa</taxon>
        <taxon>Ecdysozoa</taxon>
        <taxon>Nematoda</taxon>
        <taxon>Chromadorea</taxon>
        <taxon>Rhabditida</taxon>
        <taxon>Rhabditina</taxon>
        <taxon>Rhabditomorpha</taxon>
        <taxon>Strongyloidea</taxon>
        <taxon>Ancylostomatidae</taxon>
        <taxon>Ancylostomatinae</taxon>
        <taxon>Ancylostoma</taxon>
    </lineage>
</organism>
<accession>A0A0C2CRD2</accession>
<proteinExistence type="predicted"/>
<evidence type="ECO:0000313" key="1">
    <source>
        <dbReference type="EMBL" id="KIH52372.1"/>
    </source>
</evidence>
<name>A0A0C2CRD2_9BILA</name>